<keyword evidence="1" id="KW-1133">Transmembrane helix</keyword>
<sequence length="66" mass="6681">MATIGYVAFLVGPPGLGFLGDHYGLRTAMLAVLACVTTAVFVAPAVGGRVAERSADTVEESESIPG</sequence>
<keyword evidence="1" id="KW-0812">Transmembrane</keyword>
<name>A0A499V851_9ACTN</name>
<dbReference type="AlphaFoldDB" id="A0A499V851"/>
<accession>A0A499V851</accession>
<dbReference type="EMBL" id="AP019620">
    <property type="protein sequence ID" value="BBJ45701.1"/>
    <property type="molecule type" value="Genomic_DNA"/>
</dbReference>
<evidence type="ECO:0000313" key="2">
    <source>
        <dbReference type="EMBL" id="BBJ45701.1"/>
    </source>
</evidence>
<proteinExistence type="predicted"/>
<evidence type="ECO:0000313" key="3">
    <source>
        <dbReference type="Proteomes" id="UP000463951"/>
    </source>
</evidence>
<feature type="transmembrane region" description="Helical" evidence="1">
    <location>
        <begin position="27"/>
        <end position="46"/>
    </location>
</feature>
<gene>
    <name evidence="2" type="ORF">SSPO_084190</name>
</gene>
<protein>
    <recommendedName>
        <fullName evidence="4">Major facilitator superfamily (MFS) profile domain-containing protein</fullName>
    </recommendedName>
</protein>
<dbReference type="Proteomes" id="UP000463951">
    <property type="component" value="Chromosome"/>
</dbReference>
<reference evidence="2 3" key="1">
    <citation type="journal article" date="2020" name="Int. J. Syst. Evol. Microbiol.">
        <title>Reclassification of Streptomyces castelarensis and Streptomyces sporoclivatus as later heterotypic synonyms of Streptomyces antimycoticus.</title>
        <authorList>
            <person name="Komaki H."/>
            <person name="Tamura T."/>
        </authorList>
    </citation>
    <scope>NUCLEOTIDE SEQUENCE [LARGE SCALE GENOMIC DNA]</scope>
    <source>
        <strain evidence="2 3">NBRC 100767</strain>
    </source>
</reference>
<dbReference type="InterPro" id="IPR036259">
    <property type="entry name" value="MFS_trans_sf"/>
</dbReference>
<evidence type="ECO:0008006" key="4">
    <source>
        <dbReference type="Google" id="ProtNLM"/>
    </source>
</evidence>
<organism evidence="2 3">
    <name type="scientific">Streptomyces antimycoticus</name>
    <dbReference type="NCBI Taxonomy" id="68175"/>
    <lineage>
        <taxon>Bacteria</taxon>
        <taxon>Bacillati</taxon>
        <taxon>Actinomycetota</taxon>
        <taxon>Actinomycetes</taxon>
        <taxon>Kitasatosporales</taxon>
        <taxon>Streptomycetaceae</taxon>
        <taxon>Streptomyces</taxon>
        <taxon>Streptomyces violaceusniger group</taxon>
    </lineage>
</organism>
<keyword evidence="1" id="KW-0472">Membrane</keyword>
<evidence type="ECO:0000256" key="1">
    <source>
        <dbReference type="SAM" id="Phobius"/>
    </source>
</evidence>
<dbReference type="SUPFAM" id="SSF103473">
    <property type="entry name" value="MFS general substrate transporter"/>
    <property type="match status" value="1"/>
</dbReference>